<evidence type="ECO:0000256" key="1">
    <source>
        <dbReference type="ARBA" id="ARBA00000085"/>
    </source>
</evidence>
<evidence type="ECO:0000313" key="11">
    <source>
        <dbReference type="Proteomes" id="UP000294614"/>
    </source>
</evidence>
<dbReference type="PANTHER" id="PTHR43065:SF10">
    <property type="entry name" value="PEROXIDE STRESS-ACTIVATED HISTIDINE KINASE MAK3"/>
    <property type="match status" value="1"/>
</dbReference>
<evidence type="ECO:0000256" key="3">
    <source>
        <dbReference type="ARBA" id="ARBA00022553"/>
    </source>
</evidence>
<protein>
    <recommendedName>
        <fullName evidence="2">histidine kinase</fullName>
        <ecNumber evidence="2">2.7.13.3</ecNumber>
    </recommendedName>
</protein>
<evidence type="ECO:0000313" key="10">
    <source>
        <dbReference type="EMBL" id="TCK60418.1"/>
    </source>
</evidence>
<dbReference type="OrthoDB" id="224978at2"/>
<accession>A0A4R1K800</accession>
<dbReference type="InterPro" id="IPR003594">
    <property type="entry name" value="HATPase_dom"/>
</dbReference>
<dbReference type="PANTHER" id="PTHR43065">
    <property type="entry name" value="SENSOR HISTIDINE KINASE"/>
    <property type="match status" value="1"/>
</dbReference>
<evidence type="ECO:0000256" key="7">
    <source>
        <dbReference type="ARBA" id="ARBA00022840"/>
    </source>
</evidence>
<keyword evidence="4" id="KW-0808">Transferase</keyword>
<evidence type="ECO:0000256" key="5">
    <source>
        <dbReference type="ARBA" id="ARBA00022741"/>
    </source>
</evidence>
<dbReference type="InterPro" id="IPR036890">
    <property type="entry name" value="HATPase_C_sf"/>
</dbReference>
<dbReference type="Gene3D" id="3.30.565.10">
    <property type="entry name" value="Histidine kinase-like ATPase, C-terminal domain"/>
    <property type="match status" value="1"/>
</dbReference>
<dbReference type="EC" id="2.7.13.3" evidence="2"/>
<dbReference type="Gene3D" id="1.10.287.130">
    <property type="match status" value="1"/>
</dbReference>
<keyword evidence="5" id="KW-0547">Nucleotide-binding</keyword>
<keyword evidence="8" id="KW-0902">Two-component regulatory system</keyword>
<name>A0A4R1K800_9BACT</name>
<dbReference type="SUPFAM" id="SSF47384">
    <property type="entry name" value="Homodimeric domain of signal transducing histidine kinase"/>
    <property type="match status" value="1"/>
</dbReference>
<dbReference type="Proteomes" id="UP000294614">
    <property type="component" value="Unassembled WGS sequence"/>
</dbReference>
<keyword evidence="6 10" id="KW-0418">Kinase</keyword>
<dbReference type="SUPFAM" id="SSF55874">
    <property type="entry name" value="ATPase domain of HSP90 chaperone/DNA topoisomerase II/histidine kinase"/>
    <property type="match status" value="1"/>
</dbReference>
<dbReference type="CDD" id="cd00082">
    <property type="entry name" value="HisKA"/>
    <property type="match status" value="1"/>
</dbReference>
<dbReference type="SMART" id="SM00387">
    <property type="entry name" value="HATPase_c"/>
    <property type="match status" value="1"/>
</dbReference>
<dbReference type="InterPro" id="IPR036097">
    <property type="entry name" value="HisK_dim/P_sf"/>
</dbReference>
<dbReference type="Pfam" id="PF00512">
    <property type="entry name" value="HisKA"/>
    <property type="match status" value="1"/>
</dbReference>
<gene>
    <name evidence="10" type="ORF">C8D98_1291</name>
</gene>
<dbReference type="PRINTS" id="PR00344">
    <property type="entry name" value="BCTRLSENSOR"/>
</dbReference>
<dbReference type="InterPro" id="IPR005467">
    <property type="entry name" value="His_kinase_dom"/>
</dbReference>
<proteinExistence type="predicted"/>
<dbReference type="InterPro" id="IPR004358">
    <property type="entry name" value="Sig_transdc_His_kin-like_C"/>
</dbReference>
<organism evidence="10 11">
    <name type="scientific">Seleniivibrio woodruffii</name>
    <dbReference type="NCBI Taxonomy" id="1078050"/>
    <lineage>
        <taxon>Bacteria</taxon>
        <taxon>Pseudomonadati</taxon>
        <taxon>Deferribacterota</taxon>
        <taxon>Deferribacteres</taxon>
        <taxon>Deferribacterales</taxon>
        <taxon>Geovibrionaceae</taxon>
        <taxon>Seleniivibrio</taxon>
    </lineage>
</organism>
<dbReference type="InterPro" id="IPR003661">
    <property type="entry name" value="HisK_dim/P_dom"/>
</dbReference>
<dbReference type="EMBL" id="SMGG01000004">
    <property type="protein sequence ID" value="TCK60418.1"/>
    <property type="molecule type" value="Genomic_DNA"/>
</dbReference>
<evidence type="ECO:0000256" key="6">
    <source>
        <dbReference type="ARBA" id="ARBA00022777"/>
    </source>
</evidence>
<dbReference type="Pfam" id="PF02518">
    <property type="entry name" value="HATPase_c"/>
    <property type="match status" value="1"/>
</dbReference>
<feature type="domain" description="Histidine kinase" evidence="9">
    <location>
        <begin position="99"/>
        <end position="304"/>
    </location>
</feature>
<dbReference type="GO" id="GO:0000155">
    <property type="term" value="F:phosphorelay sensor kinase activity"/>
    <property type="evidence" value="ECO:0007669"/>
    <property type="project" value="InterPro"/>
</dbReference>
<dbReference type="PROSITE" id="PS50109">
    <property type="entry name" value="HIS_KIN"/>
    <property type="match status" value="1"/>
</dbReference>
<evidence type="ECO:0000256" key="2">
    <source>
        <dbReference type="ARBA" id="ARBA00012438"/>
    </source>
</evidence>
<keyword evidence="3" id="KW-0597">Phosphoprotein</keyword>
<reference evidence="10 11" key="1">
    <citation type="submission" date="2019-03" db="EMBL/GenBank/DDBJ databases">
        <title>Genomic Encyclopedia of Type Strains, Phase IV (KMG-IV): sequencing the most valuable type-strain genomes for metagenomic binning, comparative biology and taxonomic classification.</title>
        <authorList>
            <person name="Goeker M."/>
        </authorList>
    </citation>
    <scope>NUCLEOTIDE SEQUENCE [LARGE SCALE GENOMIC DNA]</scope>
    <source>
        <strain evidence="10 11">DSM 24984</strain>
    </source>
</reference>
<dbReference type="AlphaFoldDB" id="A0A4R1K800"/>
<evidence type="ECO:0000256" key="4">
    <source>
        <dbReference type="ARBA" id="ARBA00022679"/>
    </source>
</evidence>
<keyword evidence="7" id="KW-0067">ATP-binding</keyword>
<dbReference type="GO" id="GO:0005524">
    <property type="term" value="F:ATP binding"/>
    <property type="evidence" value="ECO:0007669"/>
    <property type="project" value="UniProtKB-KW"/>
</dbReference>
<evidence type="ECO:0000256" key="8">
    <source>
        <dbReference type="ARBA" id="ARBA00023012"/>
    </source>
</evidence>
<dbReference type="SMART" id="SM00388">
    <property type="entry name" value="HisKA"/>
    <property type="match status" value="1"/>
</dbReference>
<comment type="catalytic activity">
    <reaction evidence="1">
        <text>ATP + protein L-histidine = ADP + protein N-phospho-L-histidine.</text>
        <dbReference type="EC" id="2.7.13.3"/>
    </reaction>
</comment>
<comment type="caution">
    <text evidence="10">The sequence shown here is derived from an EMBL/GenBank/DDBJ whole genome shotgun (WGS) entry which is preliminary data.</text>
</comment>
<dbReference type="RefSeq" id="WP_132873106.1">
    <property type="nucleotide sequence ID" value="NZ_JAJUHT010000007.1"/>
</dbReference>
<keyword evidence="11" id="KW-1185">Reference proteome</keyword>
<sequence>MRQLSKADKAVFIINDSGELIHADEQARTLISETDVAERLSAVAEGFSSVLLSSGCAEVPYSVTCRHIQENGIRVIIFEDVCGRSELIRLASIGSIMPSIAHEMRNPLTGISVLLDDIHDRLTGKEDERRLIRMSIAEIERLERMLNDALVYSGGGSSVMFDENIGDILSEVLMLNHKLCTVNRIEVHGDISPDIPEILADGGKLRQAFHNLIINAVEAMPGGGNLTLSAYVSDGKINIHIKDTGYGIAEEKLHMIFEPFFTDKSEGSGIGLSVVREIIRMHGGEISVRSEIGKGTDFCITLNI</sequence>
<evidence type="ECO:0000259" key="9">
    <source>
        <dbReference type="PROSITE" id="PS50109"/>
    </source>
</evidence>